<feature type="transmembrane region" description="Helical" evidence="1">
    <location>
        <begin position="31"/>
        <end position="49"/>
    </location>
</feature>
<comment type="caution">
    <text evidence="2">The sequence shown here is derived from an EMBL/GenBank/DDBJ whole genome shotgun (WGS) entry which is preliminary data.</text>
</comment>
<evidence type="ECO:0000313" key="2">
    <source>
        <dbReference type="EMBL" id="MBD7937156.1"/>
    </source>
</evidence>
<dbReference type="Proteomes" id="UP000657931">
    <property type="component" value="Unassembled WGS sequence"/>
</dbReference>
<accession>A0ABR8QNR3</accession>
<keyword evidence="1" id="KW-1133">Transmembrane helix</keyword>
<keyword evidence="1" id="KW-0812">Transmembrane</keyword>
<proteinExistence type="predicted"/>
<evidence type="ECO:0000313" key="3">
    <source>
        <dbReference type="Proteomes" id="UP000657931"/>
    </source>
</evidence>
<reference evidence="2 3" key="1">
    <citation type="submission" date="2020-08" db="EMBL/GenBank/DDBJ databases">
        <title>A Genomic Blueprint of the Chicken Gut Microbiome.</title>
        <authorList>
            <person name="Gilroy R."/>
            <person name="Ravi A."/>
            <person name="Getino M."/>
            <person name="Pursley I."/>
            <person name="Horton D.L."/>
            <person name="Alikhan N.-F."/>
            <person name="Baker D."/>
            <person name="Gharbi K."/>
            <person name="Hall N."/>
            <person name="Watson M."/>
            <person name="Adriaenssens E.M."/>
            <person name="Foster-Nyarko E."/>
            <person name="Jarju S."/>
            <person name="Secka A."/>
            <person name="Antonio M."/>
            <person name="Oren A."/>
            <person name="Chaudhuri R."/>
            <person name="La Ragione R.M."/>
            <person name="Hildebrand F."/>
            <person name="Pallen M.J."/>
        </authorList>
    </citation>
    <scope>NUCLEOTIDE SEQUENCE [LARGE SCALE GENOMIC DNA]</scope>
    <source>
        <strain evidence="2 3">Sa5YUA1</strain>
    </source>
</reference>
<organism evidence="2 3">
    <name type="scientific">Cytobacillus stercorigallinarum</name>
    <dbReference type="NCBI Taxonomy" id="2762240"/>
    <lineage>
        <taxon>Bacteria</taxon>
        <taxon>Bacillati</taxon>
        <taxon>Bacillota</taxon>
        <taxon>Bacilli</taxon>
        <taxon>Bacillales</taxon>
        <taxon>Bacillaceae</taxon>
        <taxon>Cytobacillus</taxon>
    </lineage>
</organism>
<feature type="transmembrane region" description="Helical" evidence="1">
    <location>
        <begin position="7"/>
        <end position="25"/>
    </location>
</feature>
<keyword evidence="1" id="KW-0472">Membrane</keyword>
<gene>
    <name evidence="2" type="ORF">H9655_08940</name>
</gene>
<keyword evidence="3" id="KW-1185">Reference proteome</keyword>
<sequence>MEFFKHLSFSMLGALTGSLLYYIFSGNNFDWQSLVAILIGVLVGNFLAYKTKKKDNN</sequence>
<dbReference type="EMBL" id="JACSQT010000003">
    <property type="protein sequence ID" value="MBD7937156.1"/>
    <property type="molecule type" value="Genomic_DNA"/>
</dbReference>
<name>A0ABR8QNR3_9BACI</name>
<protein>
    <submittedName>
        <fullName evidence="2">Uncharacterized protein</fullName>
    </submittedName>
</protein>
<evidence type="ECO:0000256" key="1">
    <source>
        <dbReference type="SAM" id="Phobius"/>
    </source>
</evidence>